<organism evidence="7 8">
    <name type="scientific">Phycomyces blakesleeanus (strain ATCC 8743b / DSM 1359 / FGSC 10004 / NBRC 33097 / NRRL 1555)</name>
    <dbReference type="NCBI Taxonomy" id="763407"/>
    <lineage>
        <taxon>Eukaryota</taxon>
        <taxon>Fungi</taxon>
        <taxon>Fungi incertae sedis</taxon>
        <taxon>Mucoromycota</taxon>
        <taxon>Mucoromycotina</taxon>
        <taxon>Mucoromycetes</taxon>
        <taxon>Mucorales</taxon>
        <taxon>Phycomycetaceae</taxon>
        <taxon>Phycomyces</taxon>
    </lineage>
</organism>
<keyword evidence="3 6" id="KW-1133">Transmembrane helix</keyword>
<keyword evidence="8" id="KW-1185">Reference proteome</keyword>
<name>A0A162U8D9_PHYB8</name>
<evidence type="ECO:0000256" key="2">
    <source>
        <dbReference type="ARBA" id="ARBA00022692"/>
    </source>
</evidence>
<keyword evidence="4 6" id="KW-0472">Membrane</keyword>
<feature type="region of interest" description="Disordered" evidence="5">
    <location>
        <begin position="253"/>
        <end position="296"/>
    </location>
</feature>
<dbReference type="AlphaFoldDB" id="A0A162U8D9"/>
<feature type="transmembrane region" description="Helical" evidence="6">
    <location>
        <begin position="12"/>
        <end position="34"/>
    </location>
</feature>
<feature type="compositionally biased region" description="Polar residues" evidence="5">
    <location>
        <begin position="261"/>
        <end position="283"/>
    </location>
</feature>
<evidence type="ECO:0000256" key="1">
    <source>
        <dbReference type="ARBA" id="ARBA00004141"/>
    </source>
</evidence>
<comment type="subcellular location">
    <subcellularLocation>
        <location evidence="1">Membrane</location>
        <topology evidence="1">Multi-pass membrane protein</topology>
    </subcellularLocation>
</comment>
<evidence type="ECO:0008006" key="9">
    <source>
        <dbReference type="Google" id="ProtNLM"/>
    </source>
</evidence>
<dbReference type="RefSeq" id="XP_018292332.1">
    <property type="nucleotide sequence ID" value="XM_018435696.1"/>
</dbReference>
<evidence type="ECO:0000256" key="4">
    <source>
        <dbReference type="ARBA" id="ARBA00023136"/>
    </source>
</evidence>
<dbReference type="InterPro" id="IPR018499">
    <property type="entry name" value="Tetraspanin/Peripherin"/>
</dbReference>
<dbReference type="STRING" id="763407.A0A162U8D9"/>
<feature type="region of interest" description="Disordered" evidence="5">
    <location>
        <begin position="205"/>
        <end position="225"/>
    </location>
</feature>
<accession>A0A162U8D9</accession>
<proteinExistence type="predicted"/>
<feature type="transmembrane region" description="Helical" evidence="6">
    <location>
        <begin position="174"/>
        <end position="194"/>
    </location>
</feature>
<evidence type="ECO:0000256" key="3">
    <source>
        <dbReference type="ARBA" id="ARBA00022989"/>
    </source>
</evidence>
<dbReference type="VEuPathDB" id="FungiDB:PHYBLDRAFT_167710"/>
<dbReference type="GeneID" id="28996602"/>
<sequence>MACCQSISKGYVFTTNILSAFFGCGLVAFGMMGIQHRFDGSLLFPVNILKMINILGIILVFAAAIGIFGAFYPNRQTLHILYTTIVLIAFIYQLATAAIVYDQAVHIESWLSQVWADSSRDYRLYAQHKFLCCGFAHVFDHPVITETCSLSSIINSSPPCYGPAIYFIRKQLSAVYILLFAALSIELLALSNAVTLMCNRQMNDPDDEELDPAPSQRPRLFGPKQSTAVNRASVSEIALGYIPKNTLRQSNPEWKYARGGSSPTLADSAISESSFKEPSTPNTIHKPDEILHPRQY</sequence>
<evidence type="ECO:0000313" key="8">
    <source>
        <dbReference type="Proteomes" id="UP000077315"/>
    </source>
</evidence>
<dbReference type="Proteomes" id="UP000077315">
    <property type="component" value="Unassembled WGS sequence"/>
</dbReference>
<gene>
    <name evidence="7" type="ORF">PHYBLDRAFT_167710</name>
</gene>
<feature type="compositionally biased region" description="Basic and acidic residues" evidence="5">
    <location>
        <begin position="285"/>
        <end position="296"/>
    </location>
</feature>
<evidence type="ECO:0000313" key="7">
    <source>
        <dbReference type="EMBL" id="OAD74292.1"/>
    </source>
</evidence>
<dbReference type="EMBL" id="KV440979">
    <property type="protein sequence ID" value="OAD74292.1"/>
    <property type="molecule type" value="Genomic_DNA"/>
</dbReference>
<feature type="transmembrane region" description="Helical" evidence="6">
    <location>
        <begin position="80"/>
        <end position="101"/>
    </location>
</feature>
<dbReference type="GO" id="GO:0016020">
    <property type="term" value="C:membrane"/>
    <property type="evidence" value="ECO:0007669"/>
    <property type="project" value="UniProtKB-SubCell"/>
</dbReference>
<feature type="transmembrane region" description="Helical" evidence="6">
    <location>
        <begin position="54"/>
        <end position="73"/>
    </location>
</feature>
<keyword evidence="2 6" id="KW-0812">Transmembrane</keyword>
<dbReference type="InParanoid" id="A0A162U8D9"/>
<dbReference type="OrthoDB" id="2279611at2759"/>
<protein>
    <recommendedName>
        <fullName evidence="9">Tetraspanin</fullName>
    </recommendedName>
</protein>
<dbReference type="Pfam" id="PF00335">
    <property type="entry name" value="Tetraspanin"/>
    <property type="match status" value="1"/>
</dbReference>
<evidence type="ECO:0000256" key="6">
    <source>
        <dbReference type="SAM" id="Phobius"/>
    </source>
</evidence>
<evidence type="ECO:0000256" key="5">
    <source>
        <dbReference type="SAM" id="MobiDB-lite"/>
    </source>
</evidence>
<reference evidence="8" key="1">
    <citation type="submission" date="2015-06" db="EMBL/GenBank/DDBJ databases">
        <title>Expansion of signal transduction pathways in fungi by whole-genome duplication.</title>
        <authorList>
            <consortium name="DOE Joint Genome Institute"/>
            <person name="Corrochano L.M."/>
            <person name="Kuo A."/>
            <person name="Marcet-Houben M."/>
            <person name="Polaino S."/>
            <person name="Salamov A."/>
            <person name="Villalobos J.M."/>
            <person name="Alvarez M.I."/>
            <person name="Avalos J."/>
            <person name="Benito E.P."/>
            <person name="Benoit I."/>
            <person name="Burger G."/>
            <person name="Camino L.P."/>
            <person name="Canovas D."/>
            <person name="Cerda-Olmedo E."/>
            <person name="Cheng J.-F."/>
            <person name="Dominguez A."/>
            <person name="Elias M."/>
            <person name="Eslava A.P."/>
            <person name="Glaser F."/>
            <person name="Grimwood J."/>
            <person name="Gutierrez G."/>
            <person name="Heitman J."/>
            <person name="Henrissat B."/>
            <person name="Iturriaga E.A."/>
            <person name="Lang B.F."/>
            <person name="Lavin J.L."/>
            <person name="Lee S."/>
            <person name="Li W."/>
            <person name="Lindquist E."/>
            <person name="Lopez-Garcia S."/>
            <person name="Luque E.M."/>
            <person name="Marcos A.T."/>
            <person name="Martin J."/>
            <person name="McCluskey K."/>
            <person name="Medina H.R."/>
            <person name="Miralles-Duran A."/>
            <person name="Miyazaki A."/>
            <person name="Munoz-Torres E."/>
            <person name="Oguiza J.A."/>
            <person name="Ohm R."/>
            <person name="Olmedo M."/>
            <person name="Orejas M."/>
            <person name="Ortiz-Castellanos L."/>
            <person name="Pisabarro A.G."/>
            <person name="Rodriguez-Romero J."/>
            <person name="Ruiz-Herrera J."/>
            <person name="Ruiz-Vazquez R."/>
            <person name="Sanz C."/>
            <person name="Schackwitz W."/>
            <person name="Schmutz J."/>
            <person name="Shahriari M."/>
            <person name="Shelest E."/>
            <person name="Silva-Franco F."/>
            <person name="Soanes D."/>
            <person name="Syed K."/>
            <person name="Tagua V.G."/>
            <person name="Talbot N.J."/>
            <person name="Thon M."/>
            <person name="De vries R.P."/>
            <person name="Wiebenga A."/>
            <person name="Yadav J.S."/>
            <person name="Braun E.L."/>
            <person name="Baker S."/>
            <person name="Garre V."/>
            <person name="Horwitz B."/>
            <person name="Torres-Martinez S."/>
            <person name="Idnurm A."/>
            <person name="Herrera-Estrella A."/>
            <person name="Gabaldon T."/>
            <person name="Grigoriev I.V."/>
        </authorList>
    </citation>
    <scope>NUCLEOTIDE SEQUENCE [LARGE SCALE GENOMIC DNA]</scope>
    <source>
        <strain evidence="8">NRRL 1555(-)</strain>
    </source>
</reference>